<evidence type="ECO:0000259" key="1">
    <source>
        <dbReference type="Pfam" id="PF11429"/>
    </source>
</evidence>
<dbReference type="InterPro" id="IPR038233">
    <property type="entry name" value="Colicin_D/E5_nuclease"/>
</dbReference>
<protein>
    <submittedName>
        <fullName evidence="2">Colicin D domain-containing protein</fullName>
    </submittedName>
</protein>
<dbReference type="InterPro" id="IPR037178">
    <property type="entry name" value="ColicinD_C_sf"/>
</dbReference>
<feature type="domain" description="Colicin D C-terminal" evidence="1">
    <location>
        <begin position="16"/>
        <end position="94"/>
    </location>
</feature>
<comment type="caution">
    <text evidence="2">The sequence shown here is derived from an EMBL/GenBank/DDBJ whole genome shotgun (WGS) entry which is preliminary data.</text>
</comment>
<accession>A0ABV6EHK1</accession>
<dbReference type="Pfam" id="PF11429">
    <property type="entry name" value="Colicin_D"/>
    <property type="match status" value="1"/>
</dbReference>
<dbReference type="RefSeq" id="WP_380677944.1">
    <property type="nucleotide sequence ID" value="NZ_CP173186.1"/>
</dbReference>
<reference evidence="2 3" key="1">
    <citation type="submission" date="2024-09" db="EMBL/GenBank/DDBJ databases">
        <authorList>
            <person name="Sun Q."/>
            <person name="Mori K."/>
        </authorList>
    </citation>
    <scope>NUCLEOTIDE SEQUENCE [LARGE SCALE GENOMIC DNA]</scope>
    <source>
        <strain evidence="2 3">CCM 8626</strain>
    </source>
</reference>
<dbReference type="SUPFAM" id="SSF102824">
    <property type="entry name" value="Colicin D/E5 nuclease domain"/>
    <property type="match status" value="1"/>
</dbReference>
<proteinExistence type="predicted"/>
<sequence>MLLSDPLDSGRYTRKQLDKKFKHAIDFGINDTKKNCETLTKFRDALEAHLADKGMVEKGTYRREKGSKVFFNTKTNNVVVLDKDGVFITTWHLTPGSPKYNNYINTGVL</sequence>
<gene>
    <name evidence="2" type="ORF">ACFFJ3_18125</name>
</gene>
<dbReference type="InterPro" id="IPR024440">
    <property type="entry name" value="ColicinD_C"/>
</dbReference>
<evidence type="ECO:0000313" key="3">
    <source>
        <dbReference type="Proteomes" id="UP001589792"/>
    </source>
</evidence>
<organism evidence="2 3">
    <name type="scientific">Serratia aquatilis</name>
    <dbReference type="NCBI Taxonomy" id="1737515"/>
    <lineage>
        <taxon>Bacteria</taxon>
        <taxon>Pseudomonadati</taxon>
        <taxon>Pseudomonadota</taxon>
        <taxon>Gammaproteobacteria</taxon>
        <taxon>Enterobacterales</taxon>
        <taxon>Yersiniaceae</taxon>
        <taxon>Serratia</taxon>
    </lineage>
</organism>
<evidence type="ECO:0000313" key="2">
    <source>
        <dbReference type="EMBL" id="MFC0228390.1"/>
    </source>
</evidence>
<dbReference type="Gene3D" id="3.10.450.200">
    <property type="match status" value="1"/>
</dbReference>
<name>A0ABV6EHK1_9GAMM</name>
<dbReference type="EMBL" id="JBHLXG010000018">
    <property type="protein sequence ID" value="MFC0228390.1"/>
    <property type="molecule type" value="Genomic_DNA"/>
</dbReference>
<dbReference type="Proteomes" id="UP001589792">
    <property type="component" value="Unassembled WGS sequence"/>
</dbReference>
<keyword evidence="3" id="KW-1185">Reference proteome</keyword>